<gene>
    <name evidence="2" type="ORF">RO03_00410</name>
</gene>
<name>A0A101K5S7_FUSNC</name>
<dbReference type="GO" id="GO:0009253">
    <property type="term" value="P:peptidoglycan catabolic process"/>
    <property type="evidence" value="ECO:0007669"/>
    <property type="project" value="InterPro"/>
</dbReference>
<dbReference type="SUPFAM" id="SSF53187">
    <property type="entry name" value="Zn-dependent exopeptidases"/>
    <property type="match status" value="1"/>
</dbReference>
<comment type="caution">
    <text evidence="2">The sequence shown here is derived from an EMBL/GenBank/DDBJ whole genome shotgun (WGS) entry which is preliminary data.</text>
</comment>
<sequence>MKKFALVIGHNPRGKGAYSKYLNLSEYEYWRDVCDEINNLDDNIDIYSRKPEQNYIQEMKPVVAEINKHNYELALELHFNAASQQANGCESLVYFKNEQAKKYAELFMKKLKTEYGSNIRKEWNKLKEKKIDKNGKEITIEKTVETEGIILITDSKTRGGYGICNTNCTYVLVEPFFGTNEEASKFKDIKKMAHFIVDFINSMKI</sequence>
<dbReference type="OrthoDB" id="5344211at2"/>
<dbReference type="EMBL" id="LMVH01000001">
    <property type="protein sequence ID" value="KUL98039.1"/>
    <property type="molecule type" value="Genomic_DNA"/>
</dbReference>
<feature type="domain" description="MurNAc-LAA" evidence="1">
    <location>
        <begin position="6"/>
        <end position="185"/>
    </location>
</feature>
<accession>A0A101K5S7</accession>
<dbReference type="GO" id="GO:0008745">
    <property type="term" value="F:N-acetylmuramoyl-L-alanine amidase activity"/>
    <property type="evidence" value="ECO:0007669"/>
    <property type="project" value="InterPro"/>
</dbReference>
<evidence type="ECO:0000313" key="2">
    <source>
        <dbReference type="EMBL" id="KUL98039.1"/>
    </source>
</evidence>
<protein>
    <submittedName>
        <fullName evidence="2">N-acetylmuramoyl-L-alanine amidase</fullName>
    </submittedName>
</protein>
<dbReference type="RefSeq" id="WP_059222340.1">
    <property type="nucleotide sequence ID" value="NZ_LMVH01000001.1"/>
</dbReference>
<dbReference type="InterPro" id="IPR002508">
    <property type="entry name" value="MurNAc-LAA_cat"/>
</dbReference>
<dbReference type="AlphaFoldDB" id="A0A101K5S7"/>
<dbReference type="SMR" id="A0A101K5S7"/>
<dbReference type="Proteomes" id="UP000054800">
    <property type="component" value="Unassembled WGS sequence"/>
</dbReference>
<proteinExistence type="predicted"/>
<evidence type="ECO:0000259" key="1">
    <source>
        <dbReference type="Pfam" id="PF01520"/>
    </source>
</evidence>
<dbReference type="Gene3D" id="3.40.630.40">
    <property type="entry name" value="Zn-dependent exopeptidases"/>
    <property type="match status" value="1"/>
</dbReference>
<reference evidence="2 3" key="1">
    <citation type="submission" date="2015-10" db="EMBL/GenBank/DDBJ databases">
        <authorList>
            <person name="Gilbert D.G."/>
        </authorList>
    </citation>
    <scope>NUCLEOTIDE SEQUENCE [LARGE SCALE GENOMIC DNA]</scope>
    <source>
        <strain evidence="2 3">ChDC F311</strain>
    </source>
</reference>
<organism evidence="2 3">
    <name type="scientific">Fusobacterium nucleatum subsp. nucleatum</name>
    <dbReference type="NCBI Taxonomy" id="76856"/>
    <lineage>
        <taxon>Bacteria</taxon>
        <taxon>Fusobacteriati</taxon>
        <taxon>Fusobacteriota</taxon>
        <taxon>Fusobacteriia</taxon>
        <taxon>Fusobacteriales</taxon>
        <taxon>Fusobacteriaceae</taxon>
        <taxon>Fusobacterium</taxon>
    </lineage>
</organism>
<dbReference type="Pfam" id="PF01520">
    <property type="entry name" value="Amidase_3"/>
    <property type="match status" value="1"/>
</dbReference>
<evidence type="ECO:0000313" key="3">
    <source>
        <dbReference type="Proteomes" id="UP000054800"/>
    </source>
</evidence>